<keyword evidence="1" id="KW-0378">Hydrolase</keyword>
<sequence>MIACVDVDYRDHEAIAACVVADEWTSSTTREEHVVRIDEVAPYEPGKFYLRELPCLRAVLARVTVPIEVVIVDGQVWLDEDRPGLGARLYEALGGTIPVVGVAKTEYRGATRAIEVCRGESKSPLYVSAIGIDATDAAAKVRAMHGAYRMPTLLARVDRVARDA</sequence>
<dbReference type="STRING" id="927083.DB32_004526"/>
<dbReference type="Gene3D" id="3.30.2170.10">
    <property type="entry name" value="archaeoglobus fulgidus dsm 4304 superfamily"/>
    <property type="match status" value="1"/>
</dbReference>
<keyword evidence="1" id="KW-0540">Nuclease</keyword>
<dbReference type="GO" id="GO:0006281">
    <property type="term" value="P:DNA repair"/>
    <property type="evidence" value="ECO:0007669"/>
    <property type="project" value="InterPro"/>
</dbReference>
<dbReference type="KEGG" id="samy:DB32_004526"/>
<dbReference type="GO" id="GO:0004519">
    <property type="term" value="F:endonuclease activity"/>
    <property type="evidence" value="ECO:0007669"/>
    <property type="project" value="UniProtKB-KW"/>
</dbReference>
<evidence type="ECO:0000313" key="2">
    <source>
        <dbReference type="Proteomes" id="UP000034883"/>
    </source>
</evidence>
<keyword evidence="2" id="KW-1185">Reference proteome</keyword>
<gene>
    <name evidence="1" type="ORF">DB32_004526</name>
</gene>
<dbReference type="EMBL" id="CP011125">
    <property type="protein sequence ID" value="AKF07377.1"/>
    <property type="molecule type" value="Genomic_DNA"/>
</dbReference>
<dbReference type="AlphaFoldDB" id="A0A0F6W4X8"/>
<name>A0A0F6W4X8_9BACT</name>
<organism evidence="1 2">
    <name type="scientific">Sandaracinus amylolyticus</name>
    <dbReference type="NCBI Taxonomy" id="927083"/>
    <lineage>
        <taxon>Bacteria</taxon>
        <taxon>Pseudomonadati</taxon>
        <taxon>Myxococcota</taxon>
        <taxon>Polyangia</taxon>
        <taxon>Polyangiales</taxon>
        <taxon>Sandaracinaceae</taxon>
        <taxon>Sandaracinus</taxon>
    </lineage>
</organism>
<dbReference type="InterPro" id="IPR007581">
    <property type="entry name" value="Endonuclease-V"/>
</dbReference>
<keyword evidence="1" id="KW-0255">Endonuclease</keyword>
<evidence type="ECO:0000313" key="1">
    <source>
        <dbReference type="EMBL" id="AKF07377.1"/>
    </source>
</evidence>
<dbReference type="RefSeq" id="WP_053238905.1">
    <property type="nucleotide sequence ID" value="NZ_CP011125.1"/>
</dbReference>
<dbReference type="Proteomes" id="UP000034883">
    <property type="component" value="Chromosome"/>
</dbReference>
<protein>
    <submittedName>
        <fullName evidence="1">Endonuclease V</fullName>
    </submittedName>
</protein>
<dbReference type="Pfam" id="PF04493">
    <property type="entry name" value="Endonuclease_5"/>
    <property type="match status" value="1"/>
</dbReference>
<reference evidence="1 2" key="1">
    <citation type="submission" date="2015-03" db="EMBL/GenBank/DDBJ databases">
        <title>Genome assembly of Sandaracinus amylolyticus DSM 53668.</title>
        <authorList>
            <person name="Sharma G."/>
            <person name="Subramanian S."/>
        </authorList>
    </citation>
    <scope>NUCLEOTIDE SEQUENCE [LARGE SCALE GENOMIC DNA]</scope>
    <source>
        <strain evidence="1 2">DSM 53668</strain>
    </source>
</reference>
<proteinExistence type="predicted"/>
<accession>A0A0F6W4X8</accession>